<evidence type="ECO:0000256" key="4">
    <source>
        <dbReference type="ARBA" id="ARBA00022679"/>
    </source>
</evidence>
<dbReference type="Proteomes" id="UP000474802">
    <property type="component" value="Unassembled WGS sequence"/>
</dbReference>
<comment type="catalytic activity">
    <reaction evidence="1">
        <text>ATP + protein L-histidine = ADP + protein N-phospho-L-histidine.</text>
        <dbReference type="EC" id="2.7.13.3"/>
    </reaction>
</comment>
<evidence type="ECO:0000256" key="7">
    <source>
        <dbReference type="ARBA" id="ARBA00022840"/>
    </source>
</evidence>
<dbReference type="GO" id="GO:0005524">
    <property type="term" value="F:ATP binding"/>
    <property type="evidence" value="ECO:0007669"/>
    <property type="project" value="UniProtKB-KW"/>
</dbReference>
<dbReference type="InterPro" id="IPR036890">
    <property type="entry name" value="HATPase_C_sf"/>
</dbReference>
<evidence type="ECO:0000256" key="1">
    <source>
        <dbReference type="ARBA" id="ARBA00000085"/>
    </source>
</evidence>
<keyword evidence="3" id="KW-0597">Phosphoprotein</keyword>
<dbReference type="SMART" id="SM00911">
    <property type="entry name" value="HWE_HK"/>
    <property type="match status" value="1"/>
</dbReference>
<dbReference type="GO" id="GO:0004673">
    <property type="term" value="F:protein histidine kinase activity"/>
    <property type="evidence" value="ECO:0007669"/>
    <property type="project" value="UniProtKB-EC"/>
</dbReference>
<dbReference type="Pfam" id="PF07536">
    <property type="entry name" value="HWE_HK"/>
    <property type="match status" value="1"/>
</dbReference>
<reference evidence="9 10" key="2">
    <citation type="submission" date="2020-03" db="EMBL/GenBank/DDBJ databases">
        <title>Devosia chinhatensis sp. nov., isolated from a hexachlorocyclohexane (HCH) dump site in India.</title>
        <authorList>
            <person name="Kumar M."/>
            <person name="Lal R."/>
        </authorList>
    </citation>
    <scope>NUCLEOTIDE SEQUENCE [LARGE SCALE GENOMIC DNA]</scope>
    <source>
        <strain evidence="9 10">H239</strain>
    </source>
</reference>
<dbReference type="Pfam" id="PF08448">
    <property type="entry name" value="PAS_4"/>
    <property type="match status" value="1"/>
</dbReference>
<evidence type="ECO:0000256" key="3">
    <source>
        <dbReference type="ARBA" id="ARBA00022553"/>
    </source>
</evidence>
<sequence length="344" mass="36757">MRLGTTAGYAVTFTDVTERVQAELALQSERAARAVIASANEAVLVCDRNGVITHGNLAAQNLYAGDPVGRKFEDIVPLTFPGATGMVQAADIVQMAIDGSAVQGIEAHAPNAPRVKDYQISAAPLQVGEDAVSGCVITMVDMSQRKAAERQQLLLMRELDHRVKNTLALVLSIAGRTLHHEDTLEGFQKAFTGRIQALAATHNLLADNSWTDLTIADVVQAELAPHGGGIGRIRIEGLERNIAPRAAIALGLVIHELATNAAKYGSLSTRDGRIDVRTTGVDNETFRIEWRESGGPTVAVPTRKGFGQNVIARSLQYTPSGGAEIEYAPEGVICRIALPVEDLR</sequence>
<dbReference type="PANTHER" id="PTHR41523:SF7">
    <property type="entry name" value="HISTIDINE KINASE"/>
    <property type="match status" value="1"/>
</dbReference>
<comment type="caution">
    <text evidence="9">The sequence shown here is derived from an EMBL/GenBank/DDBJ whole genome shotgun (WGS) entry which is preliminary data.</text>
</comment>
<evidence type="ECO:0000259" key="8">
    <source>
        <dbReference type="SMART" id="SM00911"/>
    </source>
</evidence>
<evidence type="ECO:0000256" key="5">
    <source>
        <dbReference type="ARBA" id="ARBA00022741"/>
    </source>
</evidence>
<name>A0A6M1SNP1_9HYPH</name>
<dbReference type="Gene3D" id="3.30.450.20">
    <property type="entry name" value="PAS domain"/>
    <property type="match status" value="1"/>
</dbReference>
<accession>A0A6M1SNP1</accession>
<dbReference type="InterPro" id="IPR035965">
    <property type="entry name" value="PAS-like_dom_sf"/>
</dbReference>
<dbReference type="InterPro" id="IPR011102">
    <property type="entry name" value="Sig_transdc_His_kinase_HWE"/>
</dbReference>
<proteinExistence type="predicted"/>
<dbReference type="PANTHER" id="PTHR41523">
    <property type="entry name" value="TWO-COMPONENT SYSTEM SENSOR PROTEIN"/>
    <property type="match status" value="1"/>
</dbReference>
<evidence type="ECO:0000313" key="9">
    <source>
        <dbReference type="EMBL" id="NGP17122.1"/>
    </source>
</evidence>
<evidence type="ECO:0000256" key="6">
    <source>
        <dbReference type="ARBA" id="ARBA00022777"/>
    </source>
</evidence>
<evidence type="ECO:0000256" key="2">
    <source>
        <dbReference type="ARBA" id="ARBA00012438"/>
    </source>
</evidence>
<keyword evidence="5" id="KW-0547">Nucleotide-binding</keyword>
<protein>
    <recommendedName>
        <fullName evidence="2">histidine kinase</fullName>
        <ecNumber evidence="2">2.7.13.3</ecNumber>
    </recommendedName>
</protein>
<dbReference type="EMBL" id="JAALFG010000001">
    <property type="protein sequence ID" value="NGP17122.1"/>
    <property type="molecule type" value="Genomic_DNA"/>
</dbReference>
<dbReference type="EC" id="2.7.13.3" evidence="2"/>
<feature type="domain" description="Signal transduction histidine kinase HWE region" evidence="8">
    <location>
        <begin position="158"/>
        <end position="239"/>
    </location>
</feature>
<dbReference type="Gene3D" id="3.30.565.10">
    <property type="entry name" value="Histidine kinase-like ATPase, C-terminal domain"/>
    <property type="match status" value="1"/>
</dbReference>
<dbReference type="InterPro" id="IPR013656">
    <property type="entry name" value="PAS_4"/>
</dbReference>
<dbReference type="SUPFAM" id="SSF55785">
    <property type="entry name" value="PYP-like sensor domain (PAS domain)"/>
    <property type="match status" value="1"/>
</dbReference>
<keyword evidence="7" id="KW-0067">ATP-binding</keyword>
<dbReference type="RefSeq" id="WP_164533335.1">
    <property type="nucleotide sequence ID" value="NZ_JAALFG010000001.1"/>
</dbReference>
<organism evidence="9 10">
    <name type="scientific">Devosia aurantiaca</name>
    <dbReference type="NCBI Taxonomy" id="2714858"/>
    <lineage>
        <taxon>Bacteria</taxon>
        <taxon>Pseudomonadati</taxon>
        <taxon>Pseudomonadota</taxon>
        <taxon>Alphaproteobacteria</taxon>
        <taxon>Hyphomicrobiales</taxon>
        <taxon>Devosiaceae</taxon>
        <taxon>Devosia</taxon>
    </lineage>
</organism>
<keyword evidence="6" id="KW-0418">Kinase</keyword>
<evidence type="ECO:0000313" key="10">
    <source>
        <dbReference type="Proteomes" id="UP000474802"/>
    </source>
</evidence>
<dbReference type="AlphaFoldDB" id="A0A6M1SNP1"/>
<keyword evidence="4" id="KW-0808">Transferase</keyword>
<gene>
    <name evidence="9" type="ORF">G5575_04985</name>
</gene>
<keyword evidence="10" id="KW-1185">Reference proteome</keyword>
<reference evidence="9 10" key="1">
    <citation type="submission" date="2020-02" db="EMBL/GenBank/DDBJ databases">
        <authorList>
            <person name="Khan S.A."/>
            <person name="Jeon C.O."/>
            <person name="Chun B.H."/>
        </authorList>
    </citation>
    <scope>NUCLEOTIDE SEQUENCE [LARGE SCALE GENOMIC DNA]</scope>
    <source>
        <strain evidence="9 10">H239</strain>
    </source>
</reference>